<sequence>MQYTGPVEYTVLRHYPATLDELTSLEAVDLRHLNSSLELTDLDRYVPSGQTIGSSLKIAKTFAASAPQPASVGPGDRTSAPPRRLNPPQPTSVVVGPTDRTSNSTTAPRPLHTRVPTPHAAPHRHALPLSLSTTISTRGHPFATSRRPSRLRPARASDAYAAVLAQPPAPRKTLRRWEDGLGGDDTEGHEDMCTYIHCVPRPTTSTTFSFRPSALPPISSSFPSVYTSTTCCVARLRRRH</sequence>
<comment type="caution">
    <text evidence="2">The sequence shown here is derived from an EMBL/GenBank/DDBJ whole genome shotgun (WGS) entry which is preliminary data.</text>
</comment>
<evidence type="ECO:0000313" key="3">
    <source>
        <dbReference type="Proteomes" id="UP001218188"/>
    </source>
</evidence>
<evidence type="ECO:0000256" key="1">
    <source>
        <dbReference type="SAM" id="MobiDB-lite"/>
    </source>
</evidence>
<evidence type="ECO:0000313" key="2">
    <source>
        <dbReference type="EMBL" id="KAJ7026497.1"/>
    </source>
</evidence>
<dbReference type="Proteomes" id="UP001218188">
    <property type="component" value="Unassembled WGS sequence"/>
</dbReference>
<organism evidence="2 3">
    <name type="scientific">Mycena alexandri</name>
    <dbReference type="NCBI Taxonomy" id="1745969"/>
    <lineage>
        <taxon>Eukaryota</taxon>
        <taxon>Fungi</taxon>
        <taxon>Dikarya</taxon>
        <taxon>Basidiomycota</taxon>
        <taxon>Agaricomycotina</taxon>
        <taxon>Agaricomycetes</taxon>
        <taxon>Agaricomycetidae</taxon>
        <taxon>Agaricales</taxon>
        <taxon>Marasmiineae</taxon>
        <taxon>Mycenaceae</taxon>
        <taxon>Mycena</taxon>
    </lineage>
</organism>
<name>A0AAD6WV88_9AGAR</name>
<protein>
    <submittedName>
        <fullName evidence="2">Uncharacterized protein</fullName>
    </submittedName>
</protein>
<accession>A0AAD6WV88</accession>
<gene>
    <name evidence="2" type="ORF">C8F04DRAFT_1268017</name>
</gene>
<keyword evidence="3" id="KW-1185">Reference proteome</keyword>
<dbReference type="AlphaFoldDB" id="A0AAD6WV88"/>
<proteinExistence type="predicted"/>
<feature type="region of interest" description="Disordered" evidence="1">
    <location>
        <begin position="64"/>
        <end position="123"/>
    </location>
</feature>
<reference evidence="2" key="1">
    <citation type="submission" date="2023-03" db="EMBL/GenBank/DDBJ databases">
        <title>Massive genome expansion in bonnet fungi (Mycena s.s.) driven by repeated elements and novel gene families across ecological guilds.</title>
        <authorList>
            <consortium name="Lawrence Berkeley National Laboratory"/>
            <person name="Harder C.B."/>
            <person name="Miyauchi S."/>
            <person name="Viragh M."/>
            <person name="Kuo A."/>
            <person name="Thoen E."/>
            <person name="Andreopoulos B."/>
            <person name="Lu D."/>
            <person name="Skrede I."/>
            <person name="Drula E."/>
            <person name="Henrissat B."/>
            <person name="Morin E."/>
            <person name="Kohler A."/>
            <person name="Barry K."/>
            <person name="LaButti K."/>
            <person name="Morin E."/>
            <person name="Salamov A."/>
            <person name="Lipzen A."/>
            <person name="Mereny Z."/>
            <person name="Hegedus B."/>
            <person name="Baldrian P."/>
            <person name="Stursova M."/>
            <person name="Weitz H."/>
            <person name="Taylor A."/>
            <person name="Grigoriev I.V."/>
            <person name="Nagy L.G."/>
            <person name="Martin F."/>
            <person name="Kauserud H."/>
        </authorList>
    </citation>
    <scope>NUCLEOTIDE SEQUENCE</scope>
    <source>
        <strain evidence="2">CBHHK200</strain>
    </source>
</reference>
<dbReference type="EMBL" id="JARJCM010000137">
    <property type="protein sequence ID" value="KAJ7026497.1"/>
    <property type="molecule type" value="Genomic_DNA"/>
</dbReference>